<dbReference type="SUPFAM" id="SSF55681">
    <property type="entry name" value="Class II aaRS and biotin synthetases"/>
    <property type="match status" value="1"/>
</dbReference>
<comment type="subcellular location">
    <subcellularLocation>
        <location evidence="6">Cytoplasm</location>
    </subcellularLocation>
</comment>
<keyword evidence="4 6" id="KW-0648">Protein biosynthesis</keyword>
<dbReference type="STRING" id="1619036.US58_C0012G0038"/>
<feature type="binding site" evidence="6">
    <location>
        <position position="360"/>
    </location>
    <ligand>
        <name>ATP</name>
        <dbReference type="ChEBI" id="CHEBI:30616"/>
    </ligand>
</feature>
<dbReference type="PATRIC" id="fig|1619036.3.peg.363"/>
<dbReference type="HAMAP" id="MF_00044">
    <property type="entry name" value="Asp_tRNA_synth_type1"/>
    <property type="match status" value="1"/>
</dbReference>
<comment type="function">
    <text evidence="6">Catalyzes the attachment of L-aspartate to tRNA(Asp) in a two-step reaction: L-aspartate is first activated by ATP to form Asp-AMP and then transferred to the acceptor end of tRNA(Asp).</text>
</comment>
<comment type="caution">
    <text evidence="8">The sequence shown here is derived from an EMBL/GenBank/DDBJ whole genome shotgun (WGS) entry which is preliminary data.</text>
</comment>
<dbReference type="GO" id="GO:0005524">
    <property type="term" value="F:ATP binding"/>
    <property type="evidence" value="ECO:0007669"/>
    <property type="project" value="UniProtKB-UniRule"/>
</dbReference>
<feature type="region of interest" description="Aspartate" evidence="6">
    <location>
        <begin position="198"/>
        <end position="201"/>
    </location>
</feature>
<dbReference type="SUPFAM" id="SSF50249">
    <property type="entry name" value="Nucleic acid-binding proteins"/>
    <property type="match status" value="1"/>
</dbReference>
<keyword evidence="1 6" id="KW-0436">Ligase</keyword>
<feature type="binding site" evidence="6">
    <location>
        <position position="367"/>
    </location>
    <ligand>
        <name>L-aspartate</name>
        <dbReference type="ChEBI" id="CHEBI:29991"/>
    </ligand>
</feature>
<dbReference type="EC" id="6.1.1.12" evidence="6"/>
<comment type="caution">
    <text evidence="6">Lacks conserved residue(s) required for the propagation of feature annotation.</text>
</comment>
<dbReference type="PANTHER" id="PTHR22594:SF5">
    <property type="entry name" value="ASPARTATE--TRNA LIGASE, MITOCHONDRIAL"/>
    <property type="match status" value="1"/>
</dbReference>
<keyword evidence="5 6" id="KW-0030">Aminoacyl-tRNA synthetase</keyword>
<protein>
    <recommendedName>
        <fullName evidence="6">Aspartate--tRNA ligase</fullName>
        <ecNumber evidence="6">6.1.1.12</ecNumber>
    </recommendedName>
    <alternativeName>
        <fullName evidence="6">Aspartyl-tRNA synthetase</fullName>
        <shortName evidence="6">AspRS</shortName>
    </alternativeName>
</protein>
<dbReference type="InterPro" id="IPR004364">
    <property type="entry name" value="Aa-tRNA-synt_II"/>
</dbReference>
<dbReference type="Proteomes" id="UP000034333">
    <property type="component" value="Unassembled WGS sequence"/>
</dbReference>
<dbReference type="GO" id="GO:0003676">
    <property type="term" value="F:nucleic acid binding"/>
    <property type="evidence" value="ECO:0007669"/>
    <property type="project" value="InterPro"/>
</dbReference>
<feature type="binding site" evidence="6">
    <location>
        <begin position="412"/>
        <end position="415"/>
    </location>
    <ligand>
        <name>ATP</name>
        <dbReference type="ChEBI" id="CHEBI:30616"/>
    </ligand>
</feature>
<feature type="binding site" evidence="6">
    <location>
        <position position="326"/>
    </location>
    <ligand>
        <name>L-aspartate</name>
        <dbReference type="ChEBI" id="CHEBI:29991"/>
    </ligand>
</feature>
<evidence type="ECO:0000256" key="4">
    <source>
        <dbReference type="ARBA" id="ARBA00022917"/>
    </source>
</evidence>
<feature type="domain" description="Aminoacyl-transfer RNA synthetases class-II family profile" evidence="7">
    <location>
        <begin position="141"/>
        <end position="446"/>
    </location>
</feature>
<dbReference type="InterPro" id="IPR002312">
    <property type="entry name" value="Asp/Asn-tRNA-synth_IIb"/>
</dbReference>
<proteinExistence type="inferred from homology"/>
<dbReference type="InterPro" id="IPR006195">
    <property type="entry name" value="aa-tRNA-synth_II"/>
</dbReference>
<evidence type="ECO:0000313" key="8">
    <source>
        <dbReference type="EMBL" id="KKQ40829.1"/>
    </source>
</evidence>
<dbReference type="EMBL" id="LBTN01000012">
    <property type="protein sequence ID" value="KKQ40829.1"/>
    <property type="molecule type" value="Genomic_DNA"/>
</dbReference>
<evidence type="ECO:0000256" key="1">
    <source>
        <dbReference type="ARBA" id="ARBA00022598"/>
    </source>
</evidence>
<dbReference type="Pfam" id="PF00152">
    <property type="entry name" value="tRNA-synt_2"/>
    <property type="match status" value="1"/>
</dbReference>
<feature type="binding site" evidence="6">
    <location>
        <position position="229"/>
    </location>
    <ligand>
        <name>ATP</name>
        <dbReference type="ChEBI" id="CHEBI:30616"/>
    </ligand>
</feature>
<evidence type="ECO:0000256" key="2">
    <source>
        <dbReference type="ARBA" id="ARBA00022741"/>
    </source>
</evidence>
<comment type="catalytic activity">
    <reaction evidence="6">
        <text>tRNA(Asp) + L-aspartate + ATP = L-aspartyl-tRNA(Asp) + AMP + diphosphate</text>
        <dbReference type="Rhea" id="RHEA:19649"/>
        <dbReference type="Rhea" id="RHEA-COMP:9660"/>
        <dbReference type="Rhea" id="RHEA-COMP:9678"/>
        <dbReference type="ChEBI" id="CHEBI:29991"/>
        <dbReference type="ChEBI" id="CHEBI:30616"/>
        <dbReference type="ChEBI" id="CHEBI:33019"/>
        <dbReference type="ChEBI" id="CHEBI:78442"/>
        <dbReference type="ChEBI" id="CHEBI:78516"/>
        <dbReference type="ChEBI" id="CHEBI:456215"/>
        <dbReference type="EC" id="6.1.1.12"/>
    </reaction>
</comment>
<dbReference type="GO" id="GO:0004815">
    <property type="term" value="F:aspartate-tRNA ligase activity"/>
    <property type="evidence" value="ECO:0007669"/>
    <property type="project" value="UniProtKB-UniRule"/>
</dbReference>
<evidence type="ECO:0000256" key="6">
    <source>
        <dbReference type="HAMAP-Rule" id="MF_00044"/>
    </source>
</evidence>
<comment type="similarity">
    <text evidence="6">Belongs to the class-II aminoacyl-tRNA synthetase family. Type 1 subfamily.</text>
</comment>
<accession>A0A0G0JV91</accession>
<dbReference type="Pfam" id="PF01336">
    <property type="entry name" value="tRNA_anti-codon"/>
    <property type="match status" value="1"/>
</dbReference>
<dbReference type="PRINTS" id="PR01042">
    <property type="entry name" value="TRNASYNTHASP"/>
</dbReference>
<dbReference type="PANTHER" id="PTHR22594">
    <property type="entry name" value="ASPARTYL/LYSYL-TRNA SYNTHETASE"/>
    <property type="match status" value="1"/>
</dbReference>
<feature type="binding site" evidence="6">
    <location>
        <position position="220"/>
    </location>
    <ligand>
        <name>L-aspartate</name>
        <dbReference type="ChEBI" id="CHEBI:29991"/>
    </ligand>
</feature>
<feature type="binding site" evidence="6">
    <location>
        <position position="174"/>
    </location>
    <ligand>
        <name>L-aspartate</name>
        <dbReference type="ChEBI" id="CHEBI:29991"/>
    </ligand>
</feature>
<dbReference type="Gene3D" id="2.40.50.140">
    <property type="entry name" value="Nucleic acid-binding proteins"/>
    <property type="match status" value="1"/>
</dbReference>
<organism evidence="8 9">
    <name type="scientific">Candidatus Magasanikbacteria bacterium GW2011_GWA2_37_8</name>
    <dbReference type="NCBI Taxonomy" id="1619036"/>
    <lineage>
        <taxon>Bacteria</taxon>
        <taxon>Candidatus Magasanikiibacteriota</taxon>
    </lineage>
</organism>
<dbReference type="InterPro" id="IPR004524">
    <property type="entry name" value="Asp-tRNA-ligase_1"/>
</dbReference>
<dbReference type="InterPro" id="IPR045864">
    <property type="entry name" value="aa-tRNA-synth_II/BPL/LPL"/>
</dbReference>
<evidence type="ECO:0000256" key="5">
    <source>
        <dbReference type="ARBA" id="ARBA00023146"/>
    </source>
</evidence>
<dbReference type="GO" id="GO:0006422">
    <property type="term" value="P:aspartyl-tRNA aminoacylation"/>
    <property type="evidence" value="ECO:0007669"/>
    <property type="project" value="UniProtKB-UniRule"/>
</dbReference>
<gene>
    <name evidence="6" type="primary">aspS</name>
    <name evidence="8" type="ORF">US58_C0012G0038</name>
</gene>
<dbReference type="AlphaFoldDB" id="A0A0G0JV91"/>
<feature type="binding site" evidence="6">
    <location>
        <begin position="220"/>
        <end position="222"/>
    </location>
    <ligand>
        <name>ATP</name>
        <dbReference type="ChEBI" id="CHEBI:30616"/>
    </ligand>
</feature>
<comment type="subunit">
    <text evidence="6">Homodimer.</text>
</comment>
<keyword evidence="2 6" id="KW-0547">Nucleotide-binding</keyword>
<dbReference type="GO" id="GO:0005737">
    <property type="term" value="C:cytoplasm"/>
    <property type="evidence" value="ECO:0007669"/>
    <property type="project" value="UniProtKB-SubCell"/>
</dbReference>
<dbReference type="InterPro" id="IPR012340">
    <property type="entry name" value="NA-bd_OB-fold"/>
</dbReference>
<dbReference type="InterPro" id="IPR047089">
    <property type="entry name" value="Asp-tRNA-ligase_1_N"/>
</dbReference>
<dbReference type="PROSITE" id="PS50862">
    <property type="entry name" value="AA_TRNA_LIGASE_II"/>
    <property type="match status" value="1"/>
</dbReference>
<evidence type="ECO:0000259" key="7">
    <source>
        <dbReference type="PROSITE" id="PS50862"/>
    </source>
</evidence>
<keyword evidence="6" id="KW-0963">Cytoplasm</keyword>
<evidence type="ECO:0000313" key="9">
    <source>
        <dbReference type="Proteomes" id="UP000034333"/>
    </source>
</evidence>
<name>A0A0G0JV91_9BACT</name>
<reference evidence="8 9" key="1">
    <citation type="journal article" date="2015" name="Nature">
        <title>rRNA introns, odd ribosomes, and small enigmatic genomes across a large radiation of phyla.</title>
        <authorList>
            <person name="Brown C.T."/>
            <person name="Hug L.A."/>
            <person name="Thomas B.C."/>
            <person name="Sharon I."/>
            <person name="Castelle C.J."/>
            <person name="Singh A."/>
            <person name="Wilkins M.J."/>
            <person name="Williams K.H."/>
            <person name="Banfield J.F."/>
        </authorList>
    </citation>
    <scope>NUCLEOTIDE SEQUENCE [LARGE SCALE GENOMIC DNA]</scope>
</reference>
<dbReference type="InterPro" id="IPR047090">
    <property type="entry name" value="AspRS_core"/>
</dbReference>
<dbReference type="Gene3D" id="3.30.930.10">
    <property type="entry name" value="Bira Bifunctional Protein, Domain 2"/>
    <property type="match status" value="1"/>
</dbReference>
<dbReference type="CDD" id="cd00777">
    <property type="entry name" value="AspRS_core"/>
    <property type="match status" value="1"/>
</dbReference>
<dbReference type="NCBIfam" id="TIGR00459">
    <property type="entry name" value="aspS_bact"/>
    <property type="match status" value="1"/>
</dbReference>
<evidence type="ECO:0000256" key="3">
    <source>
        <dbReference type="ARBA" id="ARBA00022840"/>
    </source>
</evidence>
<sequence length="462" mass="53118">MRIPIIETVGKVGVEVILKGWVNARRDMGKIVFLDLRDRSAVAQIVGVPAEMDEKSLEEIKRVRLEYLVELRGIVQARSEKQKNLEMPTGTIEILVKEIKIISESQAMPFDVSQDTRIISEELRLKYRYLDIRSERLKKNLEMRHKMNQFLRNYLTEKNFWEIETPYITKGTPEGAREFLVPSRLHPGNFYVLPQSPQQFKQLLMVAGVEKYFQIARCFRDEDNRGDRQPEFTQLDMEMSFLEEKDIRSLIEEMTIELVEKVFPHLHISQIPFPVLTYAEAMEKYGNDKPDLRKDKKDKTELAFGWIVDFPLFVKSETDDCLVASHHPFTRPQDSDLELLDTAPEKVKACAYDLALNGFEIAGGSLRIFDHALQKKIFQILGVSEEDINIRFGHILEAFTFGVPPHGGIAFGLDRLIAILQGEENIREVIAFPKTGDARDLMMGAPSTLPEQALKDVHIKSI</sequence>
<dbReference type="CDD" id="cd04317">
    <property type="entry name" value="EcAspRS_like_N"/>
    <property type="match status" value="1"/>
</dbReference>
<dbReference type="InterPro" id="IPR004365">
    <property type="entry name" value="NA-bd_OB_tRNA"/>
</dbReference>
<keyword evidence="3 6" id="KW-0067">ATP-binding</keyword>